<dbReference type="InterPro" id="IPR036249">
    <property type="entry name" value="Thioredoxin-like_sf"/>
</dbReference>
<dbReference type="EMBL" id="PCYM01000001">
    <property type="protein sequence ID" value="PIR47820.1"/>
    <property type="molecule type" value="Genomic_DNA"/>
</dbReference>
<evidence type="ECO:0000256" key="1">
    <source>
        <dbReference type="ARBA" id="ARBA00005791"/>
    </source>
</evidence>
<protein>
    <submittedName>
        <fullName evidence="8">Disulfide bond formation protein DsbA</fullName>
    </submittedName>
</protein>
<comment type="similarity">
    <text evidence="1">Belongs to the thioredoxin family. DsbA subfamily.</text>
</comment>
<feature type="domain" description="Thioredoxin" evidence="7">
    <location>
        <begin position="53"/>
        <end position="249"/>
    </location>
</feature>
<dbReference type="Proteomes" id="UP000230084">
    <property type="component" value="Unassembled WGS sequence"/>
</dbReference>
<evidence type="ECO:0000256" key="5">
    <source>
        <dbReference type="ARBA" id="ARBA00023284"/>
    </source>
</evidence>
<evidence type="ECO:0000256" key="2">
    <source>
        <dbReference type="ARBA" id="ARBA00022729"/>
    </source>
</evidence>
<accession>A0A2H0RMX3</accession>
<keyword evidence="4" id="KW-1015">Disulfide bond</keyword>
<dbReference type="InterPro" id="IPR013766">
    <property type="entry name" value="Thioredoxin_domain"/>
</dbReference>
<dbReference type="PROSITE" id="PS51352">
    <property type="entry name" value="THIOREDOXIN_2"/>
    <property type="match status" value="1"/>
</dbReference>
<evidence type="ECO:0000313" key="8">
    <source>
        <dbReference type="EMBL" id="PIR47820.1"/>
    </source>
</evidence>
<feature type="transmembrane region" description="Helical" evidence="6">
    <location>
        <begin position="20"/>
        <end position="47"/>
    </location>
</feature>
<dbReference type="SUPFAM" id="SSF52833">
    <property type="entry name" value="Thioredoxin-like"/>
    <property type="match status" value="1"/>
</dbReference>
<evidence type="ECO:0000256" key="3">
    <source>
        <dbReference type="ARBA" id="ARBA00023002"/>
    </source>
</evidence>
<evidence type="ECO:0000256" key="4">
    <source>
        <dbReference type="ARBA" id="ARBA00023157"/>
    </source>
</evidence>
<organism evidence="8 9">
    <name type="scientific">Candidatus Uhrbacteria bacterium CG10_big_fil_rev_8_21_14_0_10_50_16</name>
    <dbReference type="NCBI Taxonomy" id="1975039"/>
    <lineage>
        <taxon>Bacteria</taxon>
        <taxon>Candidatus Uhriibacteriota</taxon>
    </lineage>
</organism>
<dbReference type="GO" id="GO:0016491">
    <property type="term" value="F:oxidoreductase activity"/>
    <property type="evidence" value="ECO:0007669"/>
    <property type="project" value="UniProtKB-KW"/>
</dbReference>
<keyword evidence="6" id="KW-0472">Membrane</keyword>
<dbReference type="Gene3D" id="3.40.30.10">
    <property type="entry name" value="Glutaredoxin"/>
    <property type="match status" value="1"/>
</dbReference>
<evidence type="ECO:0000256" key="6">
    <source>
        <dbReference type="SAM" id="Phobius"/>
    </source>
</evidence>
<reference evidence="8 9" key="1">
    <citation type="submission" date="2017-09" db="EMBL/GenBank/DDBJ databases">
        <title>Depth-based differentiation of microbial function through sediment-hosted aquifers and enrichment of novel symbionts in the deep terrestrial subsurface.</title>
        <authorList>
            <person name="Probst A.J."/>
            <person name="Ladd B."/>
            <person name="Jarett J.K."/>
            <person name="Geller-Mcgrath D.E."/>
            <person name="Sieber C.M."/>
            <person name="Emerson J.B."/>
            <person name="Anantharaman K."/>
            <person name="Thomas B.C."/>
            <person name="Malmstrom R."/>
            <person name="Stieglmeier M."/>
            <person name="Klingl A."/>
            <person name="Woyke T."/>
            <person name="Ryan C.M."/>
            <person name="Banfield J.F."/>
        </authorList>
    </citation>
    <scope>NUCLEOTIDE SEQUENCE [LARGE SCALE GENOMIC DNA]</scope>
    <source>
        <strain evidence="8">CG10_big_fil_rev_8_21_14_0_10_50_16</strain>
    </source>
</reference>
<dbReference type="InterPro" id="IPR012336">
    <property type="entry name" value="Thioredoxin-like_fold"/>
</dbReference>
<evidence type="ECO:0000313" key="9">
    <source>
        <dbReference type="Proteomes" id="UP000230084"/>
    </source>
</evidence>
<keyword evidence="5" id="KW-0676">Redox-active center</keyword>
<keyword evidence="6" id="KW-0812">Transmembrane</keyword>
<dbReference type="AlphaFoldDB" id="A0A2H0RMX3"/>
<keyword evidence="3" id="KW-0560">Oxidoreductase</keyword>
<gene>
    <name evidence="8" type="ORF">COV06_00235</name>
</gene>
<name>A0A2H0RMX3_9BACT</name>
<sequence>MEENTPREQGFLDGPPKTMFAFGIACGIAVSAFIFVLAGGTGGAGLLAASGSGRAADAAPLVAQPTNNGAAPAGAPVPDITKDDYVRGDLSKAKVVMIEYSDYECPFCSRHHPTLKAMMDEFGDDVAWVYRQFPLTSIHQQAMPAATAALCAGDLGGNEAFWDMTDALFENQSTLGQATYEKLAADIGLNAKKFSTCLVSGEFNDRINNEQSGGAASGVTGTPGTFINGQLIPGAVPEDQIRSIIQGLL</sequence>
<keyword evidence="6" id="KW-1133">Transmembrane helix</keyword>
<proteinExistence type="inferred from homology"/>
<dbReference type="PANTHER" id="PTHR13887">
    <property type="entry name" value="GLUTATHIONE S-TRANSFERASE KAPPA"/>
    <property type="match status" value="1"/>
</dbReference>
<keyword evidence="2" id="KW-0732">Signal</keyword>
<evidence type="ECO:0000259" key="7">
    <source>
        <dbReference type="PROSITE" id="PS51352"/>
    </source>
</evidence>
<dbReference type="PANTHER" id="PTHR13887:SF14">
    <property type="entry name" value="DISULFIDE BOND FORMATION PROTEIN D"/>
    <property type="match status" value="1"/>
</dbReference>
<comment type="caution">
    <text evidence="8">The sequence shown here is derived from an EMBL/GenBank/DDBJ whole genome shotgun (WGS) entry which is preliminary data.</text>
</comment>
<dbReference type="Pfam" id="PF13462">
    <property type="entry name" value="Thioredoxin_4"/>
    <property type="match status" value="1"/>
</dbReference>